<organism evidence="2 3">
    <name type="scientific">Acetobacter fabarum</name>
    <dbReference type="NCBI Taxonomy" id="483199"/>
    <lineage>
        <taxon>Bacteria</taxon>
        <taxon>Pseudomonadati</taxon>
        <taxon>Pseudomonadota</taxon>
        <taxon>Alphaproteobacteria</taxon>
        <taxon>Acetobacterales</taxon>
        <taxon>Acetobacteraceae</taxon>
        <taxon>Acetobacter</taxon>
    </lineage>
</organism>
<comment type="caution">
    <text evidence="2">The sequence shown here is derived from an EMBL/GenBank/DDBJ whole genome shotgun (WGS) entry which is preliminary data.</text>
</comment>
<reference evidence="2 3" key="1">
    <citation type="submission" date="2017-04" db="EMBL/GenBank/DDBJ databases">
        <title>Kefir bacterial isolates.</title>
        <authorList>
            <person name="Kim Y."/>
            <person name="Blasche S."/>
            <person name="Patil K.R."/>
        </authorList>
    </citation>
    <scope>NUCLEOTIDE SEQUENCE [LARGE SCALE GENOMIC DNA]</scope>
    <source>
        <strain evidence="2 3">KR</strain>
    </source>
</reference>
<dbReference type="AlphaFoldDB" id="A0A269XUC9"/>
<feature type="region of interest" description="Disordered" evidence="1">
    <location>
        <begin position="93"/>
        <end position="115"/>
    </location>
</feature>
<dbReference type="EMBL" id="NCXK01000045">
    <property type="protein sequence ID" value="PAK76779.1"/>
    <property type="molecule type" value="Genomic_DNA"/>
</dbReference>
<evidence type="ECO:0000256" key="1">
    <source>
        <dbReference type="SAM" id="MobiDB-lite"/>
    </source>
</evidence>
<keyword evidence="3" id="KW-1185">Reference proteome</keyword>
<name>A0A269XUC9_9PROT</name>
<evidence type="ECO:0000313" key="2">
    <source>
        <dbReference type="EMBL" id="PAK76779.1"/>
    </source>
</evidence>
<accession>A0A269XUC9</accession>
<evidence type="ECO:0000313" key="3">
    <source>
        <dbReference type="Proteomes" id="UP000216151"/>
    </source>
</evidence>
<protein>
    <submittedName>
        <fullName evidence="2">Uncharacterized protein</fullName>
    </submittedName>
</protein>
<dbReference type="Proteomes" id="UP000216151">
    <property type="component" value="Unassembled WGS sequence"/>
</dbReference>
<proteinExistence type="predicted"/>
<gene>
    <name evidence="2" type="ORF">B8X00_13170</name>
</gene>
<feature type="compositionally biased region" description="Basic residues" evidence="1">
    <location>
        <begin position="96"/>
        <end position="115"/>
    </location>
</feature>
<sequence>MLVSADNRAVDHHVFVVMVSSQMPENPFNHTASTPATQPLVYALPVPKTDSQITLGSACTITIQHGFDKQTVIRSRPTDMTIAQTIPLHLHSPYSRNRKKTSKIKREYKRHNTPV</sequence>